<name>M5U1Y4_9BACT</name>
<dbReference type="Gene3D" id="2.60.120.200">
    <property type="match status" value="1"/>
</dbReference>
<feature type="domain" description="GH16" evidence="2">
    <location>
        <begin position="57"/>
        <end position="332"/>
    </location>
</feature>
<sequence>MLLKSLLVSLFVACCWQSIVWSETPEAFAGDFGETQKASGAAANSATNSVAASEDVQPYLREPDPSKRWVLDQRFSDEFNSRRIDRSKWITDMRPWGERAWSPDNLRLRSGSLFIRARYAPHRHRGNEYFYKLGILQSQRKTTYGYFEARIKGCSRFPGLCPAFWLYSNGREKNATYPKVTYSEIDIVEMLQGVWDSDKEEFTSPNHIDCNLHTRILDESGKEVWVRPQHLPEVCKHEFDAPWDPRDDYHVYACENTPEKITWYIDGEKVAEEENLYWHLPMSVTLTMELRPPLIAWAGQDGRVPVPSESTREGFPTEMAVDYVRCWVRRQD</sequence>
<accession>M5U1Y4</accession>
<proteinExistence type="inferred from homology"/>
<organism evidence="3 4">
    <name type="scientific">Rhodopirellula sallentina SM41</name>
    <dbReference type="NCBI Taxonomy" id="1263870"/>
    <lineage>
        <taxon>Bacteria</taxon>
        <taxon>Pseudomonadati</taxon>
        <taxon>Planctomycetota</taxon>
        <taxon>Planctomycetia</taxon>
        <taxon>Pirellulales</taxon>
        <taxon>Pirellulaceae</taxon>
        <taxon>Rhodopirellula</taxon>
    </lineage>
</organism>
<comment type="caution">
    <text evidence="3">The sequence shown here is derived from an EMBL/GenBank/DDBJ whole genome shotgun (WGS) entry which is preliminary data.</text>
</comment>
<dbReference type="InterPro" id="IPR013320">
    <property type="entry name" value="ConA-like_dom_sf"/>
</dbReference>
<evidence type="ECO:0000259" key="2">
    <source>
        <dbReference type="PROSITE" id="PS51762"/>
    </source>
</evidence>
<dbReference type="NCBIfam" id="NF041449">
    <property type="entry name" value="K_carrageenase"/>
    <property type="match status" value="1"/>
</dbReference>
<evidence type="ECO:0000313" key="3">
    <source>
        <dbReference type="EMBL" id="EMI51861.1"/>
    </source>
</evidence>
<evidence type="ECO:0000256" key="1">
    <source>
        <dbReference type="ARBA" id="ARBA00006865"/>
    </source>
</evidence>
<dbReference type="EMBL" id="ANOH01000473">
    <property type="protein sequence ID" value="EMI51861.1"/>
    <property type="molecule type" value="Genomic_DNA"/>
</dbReference>
<dbReference type="PROSITE" id="PS51762">
    <property type="entry name" value="GH16_2"/>
    <property type="match status" value="1"/>
</dbReference>
<evidence type="ECO:0000313" key="4">
    <source>
        <dbReference type="Proteomes" id="UP000011885"/>
    </source>
</evidence>
<dbReference type="GO" id="GO:0005975">
    <property type="term" value="P:carbohydrate metabolic process"/>
    <property type="evidence" value="ECO:0007669"/>
    <property type="project" value="InterPro"/>
</dbReference>
<dbReference type="RefSeq" id="WP_008689130.1">
    <property type="nucleotide sequence ID" value="NZ_ANOH01000473.1"/>
</dbReference>
<dbReference type="PATRIC" id="fig|1263870.3.peg.7106"/>
<comment type="similarity">
    <text evidence="1">Belongs to the glycosyl hydrolase 16 family.</text>
</comment>
<dbReference type="Proteomes" id="UP000011885">
    <property type="component" value="Unassembled WGS sequence"/>
</dbReference>
<dbReference type="AlphaFoldDB" id="M5U1Y4"/>
<dbReference type="GO" id="GO:0004553">
    <property type="term" value="F:hydrolase activity, hydrolyzing O-glycosyl compounds"/>
    <property type="evidence" value="ECO:0007669"/>
    <property type="project" value="InterPro"/>
</dbReference>
<dbReference type="InterPro" id="IPR048238">
    <property type="entry name" value="K-carrageenase"/>
</dbReference>
<dbReference type="SUPFAM" id="SSF49899">
    <property type="entry name" value="Concanavalin A-like lectins/glucanases"/>
    <property type="match status" value="1"/>
</dbReference>
<keyword evidence="4" id="KW-1185">Reference proteome</keyword>
<dbReference type="InterPro" id="IPR000757">
    <property type="entry name" value="Beta-glucanase-like"/>
</dbReference>
<dbReference type="PANTHER" id="PTHR10963">
    <property type="entry name" value="GLYCOSYL HYDROLASE-RELATED"/>
    <property type="match status" value="1"/>
</dbReference>
<gene>
    <name evidence="3" type="ORF">RSSM_06698</name>
</gene>
<dbReference type="Pfam" id="PF00722">
    <property type="entry name" value="Glyco_hydro_16"/>
    <property type="match status" value="1"/>
</dbReference>
<protein>
    <submittedName>
        <fullName evidence="3">Kappa-carrageenase</fullName>
    </submittedName>
</protein>
<dbReference type="OrthoDB" id="9809583at2"/>
<reference evidence="3 4" key="1">
    <citation type="journal article" date="2013" name="Mar. Genomics">
        <title>Expression of sulfatases in Rhodopirellula baltica and the diversity of sulfatases in the genus Rhodopirellula.</title>
        <authorList>
            <person name="Wegner C.E."/>
            <person name="Richter-Heitmann T."/>
            <person name="Klindworth A."/>
            <person name="Klockow C."/>
            <person name="Richter M."/>
            <person name="Achstetter T."/>
            <person name="Glockner F.O."/>
            <person name="Harder J."/>
        </authorList>
    </citation>
    <scope>NUCLEOTIDE SEQUENCE [LARGE SCALE GENOMIC DNA]</scope>
    <source>
        <strain evidence="3 4">SM41</strain>
    </source>
</reference>
<dbReference type="PANTHER" id="PTHR10963:SF55">
    <property type="entry name" value="GLYCOSIDE HYDROLASE FAMILY 16 PROTEIN"/>
    <property type="match status" value="1"/>
</dbReference>
<dbReference type="InterPro" id="IPR050546">
    <property type="entry name" value="Glycosyl_Hydrlase_16"/>
</dbReference>